<sequence>MTLILLQKFLIVDVDMYLKQAVIENNGPLKKFSLNLNFTDNGLPKPLILVGGNGSGKTNFLSLVADALFEAAAVHYDNVLPKKGMNRAWFRVVGGKTISLGAPGSYSLLRFDDQGKQRFYKEKAGLIASSSVASKIPGEFKAQLNWPDDGPIKTFGIDDNDSRRLFEKEVYAYFPTSRSEVPYWLNREALVETEFDVAPNFVKRLSKPIYIEHALDKLKQWLIGVLSDVRTEISLTQTPQGIQWKLLGDPRLALMSSPLGELCNKLLQAVLCDEKMKFVWLGRKSNDKIGIARENTLAFPNLDALSTGQAILLGMFGSLLRYGDLSQDGLDIELSSIHGICLIDEVDAHMHVELQYKVIPNLIKMFPSIQFILTSHSPLFVLGMEKVFGSDGIQVIDMPNGLPVGAEAYSEFGKALDVLAASHAFTELVVEEARQGSKPIVYVEGETDAPYICRAAELLGEGDILGKCDIEWIGSKDEKGQGFHTGKDALKHTLSVLKANPALITRPVLLLYDNDSTTPDEDYGIFSVRTIPVNEHNNIVRAGIENLLSEESIGREFYQEKEKKKPNGEEVVTRTLRKSDLCEKICKDGNIDNFKGFAKTIEIIKNFLSAHL</sequence>
<feature type="domain" description="ATPase AAA-type core" evidence="1">
    <location>
        <begin position="291"/>
        <end position="381"/>
    </location>
</feature>
<evidence type="ECO:0000259" key="1">
    <source>
        <dbReference type="Pfam" id="PF13304"/>
    </source>
</evidence>
<reference evidence="2 3" key="1">
    <citation type="submission" date="2019-08" db="EMBL/GenBank/DDBJ databases">
        <title>Gluconobacter frateurii HD924 genome.</title>
        <authorList>
            <person name="Liu Y."/>
            <person name="Zhang P."/>
        </authorList>
    </citation>
    <scope>NUCLEOTIDE SEQUENCE [LARGE SCALE GENOMIC DNA]</scope>
    <source>
        <strain evidence="2 3">HD924</strain>
    </source>
</reference>
<dbReference type="GO" id="GO:0016887">
    <property type="term" value="F:ATP hydrolysis activity"/>
    <property type="evidence" value="ECO:0007669"/>
    <property type="project" value="InterPro"/>
</dbReference>
<proteinExistence type="predicted"/>
<dbReference type="RefSeq" id="WP_148619359.1">
    <property type="nucleotide sequence ID" value="NZ_CP043043.1"/>
</dbReference>
<dbReference type="Pfam" id="PF13304">
    <property type="entry name" value="AAA_21"/>
    <property type="match status" value="1"/>
</dbReference>
<dbReference type="GO" id="GO:0005524">
    <property type="term" value="F:ATP binding"/>
    <property type="evidence" value="ECO:0007669"/>
    <property type="project" value="InterPro"/>
</dbReference>
<dbReference type="EMBL" id="CP043043">
    <property type="protein sequence ID" value="QEH95195.1"/>
    <property type="molecule type" value="Genomic_DNA"/>
</dbReference>
<name>A0AAP9JGV9_GLUTH</name>
<dbReference type="InterPro" id="IPR051396">
    <property type="entry name" value="Bact_Antivir_Def_Nuclease"/>
</dbReference>
<protein>
    <submittedName>
        <fullName evidence="2">AAA family ATPase</fullName>
    </submittedName>
</protein>
<evidence type="ECO:0000313" key="2">
    <source>
        <dbReference type="EMBL" id="QEH95195.1"/>
    </source>
</evidence>
<dbReference type="AlphaFoldDB" id="A0AAP9JGV9"/>
<evidence type="ECO:0000313" key="3">
    <source>
        <dbReference type="Proteomes" id="UP000323560"/>
    </source>
</evidence>
<dbReference type="KEGG" id="gti:FXF46_02105"/>
<dbReference type="PANTHER" id="PTHR43581">
    <property type="entry name" value="ATP/GTP PHOSPHATASE"/>
    <property type="match status" value="1"/>
</dbReference>
<dbReference type="PANTHER" id="PTHR43581:SF2">
    <property type="entry name" value="EXCINUCLEASE ATPASE SUBUNIT"/>
    <property type="match status" value="1"/>
</dbReference>
<accession>A0AAP9JGV9</accession>
<dbReference type="Proteomes" id="UP000323560">
    <property type="component" value="Chromosome"/>
</dbReference>
<dbReference type="SUPFAM" id="SSF52540">
    <property type="entry name" value="P-loop containing nucleoside triphosphate hydrolases"/>
    <property type="match status" value="1"/>
</dbReference>
<gene>
    <name evidence="2" type="ORF">FXF46_02105</name>
</gene>
<dbReference type="Gene3D" id="3.40.50.300">
    <property type="entry name" value="P-loop containing nucleotide triphosphate hydrolases"/>
    <property type="match status" value="2"/>
</dbReference>
<dbReference type="InterPro" id="IPR027417">
    <property type="entry name" value="P-loop_NTPase"/>
</dbReference>
<organism evidence="2 3">
    <name type="scientific">Gluconobacter thailandicus</name>
    <dbReference type="NCBI Taxonomy" id="257438"/>
    <lineage>
        <taxon>Bacteria</taxon>
        <taxon>Pseudomonadati</taxon>
        <taxon>Pseudomonadota</taxon>
        <taxon>Alphaproteobacteria</taxon>
        <taxon>Acetobacterales</taxon>
        <taxon>Acetobacteraceae</taxon>
        <taxon>Gluconobacter</taxon>
    </lineage>
</organism>
<dbReference type="InterPro" id="IPR003959">
    <property type="entry name" value="ATPase_AAA_core"/>
</dbReference>